<evidence type="ECO:0000313" key="1">
    <source>
        <dbReference type="EMBL" id="CAB4141175.1"/>
    </source>
</evidence>
<name>A0A6J5M2M2_9CAUD</name>
<organism evidence="1">
    <name type="scientific">uncultured Caudovirales phage</name>
    <dbReference type="NCBI Taxonomy" id="2100421"/>
    <lineage>
        <taxon>Viruses</taxon>
        <taxon>Duplodnaviria</taxon>
        <taxon>Heunggongvirae</taxon>
        <taxon>Uroviricota</taxon>
        <taxon>Caudoviricetes</taxon>
        <taxon>Peduoviridae</taxon>
        <taxon>Maltschvirus</taxon>
        <taxon>Maltschvirus maltsch</taxon>
    </lineage>
</organism>
<gene>
    <name evidence="1" type="ORF">UFOVP410_14</name>
</gene>
<protein>
    <submittedName>
        <fullName evidence="1">Uncharacterized protein</fullName>
    </submittedName>
</protein>
<sequence>MKKNNEKSLIKTALIAISKGNSALLKDSIKKALLSKVRRKINKKEKVMAKKILNDATKSKE</sequence>
<accession>A0A6J5M2M2</accession>
<reference evidence="1" key="1">
    <citation type="submission" date="2020-04" db="EMBL/GenBank/DDBJ databases">
        <authorList>
            <person name="Chiriac C."/>
            <person name="Salcher M."/>
            <person name="Ghai R."/>
            <person name="Kavagutti S V."/>
        </authorList>
    </citation>
    <scope>NUCLEOTIDE SEQUENCE</scope>
</reference>
<dbReference type="EMBL" id="LR796388">
    <property type="protein sequence ID" value="CAB4141175.1"/>
    <property type="molecule type" value="Genomic_DNA"/>
</dbReference>
<proteinExistence type="predicted"/>